<dbReference type="GO" id="GO:0005737">
    <property type="term" value="C:cytoplasm"/>
    <property type="evidence" value="ECO:0007669"/>
    <property type="project" value="TreeGrafter"/>
</dbReference>
<dbReference type="SUPFAM" id="SSF54001">
    <property type="entry name" value="Cysteine proteinases"/>
    <property type="match status" value="1"/>
</dbReference>
<evidence type="ECO:0000313" key="11">
    <source>
        <dbReference type="EMBL" id="KAF9592429.1"/>
    </source>
</evidence>
<keyword evidence="6" id="KW-0175">Coiled coil</keyword>
<sequence length="621" mass="69161">MIPYIVLQVAALSVALFRALKLTTRFVSILDVASLKPITGTSGCSSEDLTRVDSGLFDSSTPMVTTPRKVSVSPLQSPSHKLSLKEKNSCGRGANEERLNTIASKECNDSSEACRTKSDGSKRKGDLEFELQLEMAAFATAYGLHDKSSSQMTDWSSSSTQLSSPSNIFKRIKTEKVPVVSQGISTAVGSRKRGAPLYWAEVFCGGENLTGKWVHVDAVNSIIGGEETVEAATSACKRTLRYVIAFAGNGAKDVTRRYCTKWYKIASQRINPHWWDAVLGPLRELESRATGGLVLMDDRPLFTSSEPEMVNPSSSSVNAVLNDSVNTCIQECSRFATRSSLEDMELQTRALTEPLPTNQQAYSNHHLYCIERWLSKYEMLRPKESSAIVLSKIMYLDRISRYPWILGVGFGCTVYLSYLALLGLLKNERGQVDVWSEKCLPLGTVHLRLPRVVPVAKRLEIDFAPAMVGFEFRNGRSVPVYEGIVVCSEFNDAIIQAYAEEEEKREAEEKRRDEAQAISRWYQLLSSVITRQRLRDAYGDDSTSEIPHHLNRKESACGMQVTNCEGNNPEGPRGHAFKSESTAVTKDHEHIFPVEDQTFDEESSVRTKRCPCGFLVQVEEL</sequence>
<dbReference type="GO" id="GO:0003697">
    <property type="term" value="F:single-stranded DNA binding"/>
    <property type="evidence" value="ECO:0007669"/>
    <property type="project" value="TreeGrafter"/>
</dbReference>
<comment type="caution">
    <text evidence="11">The sequence shown here is derived from an EMBL/GenBank/DDBJ whole genome shotgun (WGS) entry which is preliminary data.</text>
</comment>
<dbReference type="InterPro" id="IPR018328">
    <property type="entry name" value="Rad4_beta-hairpin_dom3"/>
</dbReference>
<dbReference type="OrthoDB" id="300780at2759"/>
<evidence type="ECO:0000256" key="8">
    <source>
        <dbReference type="SAM" id="Phobius"/>
    </source>
</evidence>
<feature type="coiled-coil region" evidence="6">
    <location>
        <begin position="491"/>
        <end position="518"/>
    </location>
</feature>
<dbReference type="InterPro" id="IPR018325">
    <property type="entry name" value="Rad4/PNGase_transGLS-fold"/>
</dbReference>
<feature type="domain" description="Rad4 beta-hairpin" evidence="9">
    <location>
        <begin position="351"/>
        <end position="400"/>
    </location>
</feature>
<gene>
    <name evidence="11" type="ORF">IFM89_014919</name>
</gene>
<evidence type="ECO:0000259" key="9">
    <source>
        <dbReference type="SMART" id="SM01030"/>
    </source>
</evidence>
<dbReference type="Pfam" id="PF10405">
    <property type="entry name" value="BHD_3"/>
    <property type="match status" value="1"/>
</dbReference>
<evidence type="ECO:0000256" key="3">
    <source>
        <dbReference type="ARBA" id="ARBA00022763"/>
    </source>
</evidence>
<evidence type="ECO:0000256" key="7">
    <source>
        <dbReference type="SAM" id="MobiDB-lite"/>
    </source>
</evidence>
<dbReference type="Pfam" id="PF03835">
    <property type="entry name" value="Rad4"/>
    <property type="match status" value="1"/>
</dbReference>
<feature type="region of interest" description="Disordered" evidence="7">
    <location>
        <begin position="67"/>
        <end position="90"/>
    </location>
</feature>
<keyword evidence="4" id="KW-0234">DNA repair</keyword>
<evidence type="ECO:0000256" key="1">
    <source>
        <dbReference type="ARBA" id="ARBA00004123"/>
    </source>
</evidence>
<dbReference type="InterPro" id="IPR004583">
    <property type="entry name" value="DNA_repair_Rad4"/>
</dbReference>
<keyword evidence="5" id="KW-0539">Nucleus</keyword>
<keyword evidence="3" id="KW-0227">DNA damage</keyword>
<evidence type="ECO:0000256" key="2">
    <source>
        <dbReference type="ARBA" id="ARBA00009525"/>
    </source>
</evidence>
<dbReference type="GO" id="GO:0003684">
    <property type="term" value="F:damaged DNA binding"/>
    <property type="evidence" value="ECO:0007669"/>
    <property type="project" value="InterPro"/>
</dbReference>
<dbReference type="GO" id="GO:0006289">
    <property type="term" value="P:nucleotide-excision repair"/>
    <property type="evidence" value="ECO:0007669"/>
    <property type="project" value="InterPro"/>
</dbReference>
<evidence type="ECO:0000256" key="5">
    <source>
        <dbReference type="ARBA" id="ARBA00023242"/>
    </source>
</evidence>
<keyword evidence="12" id="KW-1185">Reference proteome</keyword>
<dbReference type="InterPro" id="IPR018326">
    <property type="entry name" value="Rad4_beta-hairpin_dom1"/>
</dbReference>
<accession>A0A835H5D5</accession>
<evidence type="ECO:0000313" key="12">
    <source>
        <dbReference type="Proteomes" id="UP000631114"/>
    </source>
</evidence>
<dbReference type="InterPro" id="IPR042488">
    <property type="entry name" value="Rad4_BHD3_sf"/>
</dbReference>
<dbReference type="FunFam" id="3.30.70.2460:FF:000001">
    <property type="entry name" value="DNA repair protein Rad4 family"/>
    <property type="match status" value="1"/>
</dbReference>
<organism evidence="11 12">
    <name type="scientific">Coptis chinensis</name>
    <dbReference type="NCBI Taxonomy" id="261450"/>
    <lineage>
        <taxon>Eukaryota</taxon>
        <taxon>Viridiplantae</taxon>
        <taxon>Streptophyta</taxon>
        <taxon>Embryophyta</taxon>
        <taxon>Tracheophyta</taxon>
        <taxon>Spermatophyta</taxon>
        <taxon>Magnoliopsida</taxon>
        <taxon>Ranunculales</taxon>
        <taxon>Ranunculaceae</taxon>
        <taxon>Coptidoideae</taxon>
        <taxon>Coptis</taxon>
    </lineage>
</organism>
<evidence type="ECO:0000256" key="6">
    <source>
        <dbReference type="SAM" id="Coils"/>
    </source>
</evidence>
<dbReference type="Proteomes" id="UP000631114">
    <property type="component" value="Unassembled WGS sequence"/>
</dbReference>
<dbReference type="SMART" id="SM01030">
    <property type="entry name" value="BHD_1"/>
    <property type="match status" value="1"/>
</dbReference>
<dbReference type="GO" id="GO:0071942">
    <property type="term" value="C:XPC complex"/>
    <property type="evidence" value="ECO:0007669"/>
    <property type="project" value="TreeGrafter"/>
</dbReference>
<dbReference type="PANTHER" id="PTHR12135:SF0">
    <property type="entry name" value="DNA REPAIR PROTEIN COMPLEMENTING XP-C CELLS"/>
    <property type="match status" value="1"/>
</dbReference>
<dbReference type="Gene3D" id="3.30.70.2460">
    <property type="entry name" value="Rad4, beta-hairpin domain BHD3"/>
    <property type="match status" value="1"/>
</dbReference>
<evidence type="ECO:0000259" key="10">
    <source>
        <dbReference type="SMART" id="SM01032"/>
    </source>
</evidence>
<comment type="similarity">
    <text evidence="2">Belongs to the XPC family.</text>
</comment>
<dbReference type="SMART" id="SM01032">
    <property type="entry name" value="BHD_3"/>
    <property type="match status" value="1"/>
</dbReference>
<feature type="transmembrane region" description="Helical" evidence="8">
    <location>
        <begin position="402"/>
        <end position="425"/>
    </location>
</feature>
<feature type="domain" description="Rad4 beta-hairpin" evidence="10">
    <location>
        <begin position="426"/>
        <end position="498"/>
    </location>
</feature>
<dbReference type="AlphaFoldDB" id="A0A835H5D5"/>
<dbReference type="GO" id="GO:0000111">
    <property type="term" value="C:nucleotide-excision repair factor 2 complex"/>
    <property type="evidence" value="ECO:0007669"/>
    <property type="project" value="TreeGrafter"/>
</dbReference>
<dbReference type="EMBL" id="JADFTS010000008">
    <property type="protein sequence ID" value="KAF9592429.1"/>
    <property type="molecule type" value="Genomic_DNA"/>
</dbReference>
<proteinExistence type="inferred from homology"/>
<keyword evidence="8" id="KW-0472">Membrane</keyword>
<name>A0A835H5D5_9MAGN</name>
<dbReference type="InterPro" id="IPR036985">
    <property type="entry name" value="Transglutaminase-like_sf"/>
</dbReference>
<keyword evidence="8" id="KW-1133">Transmembrane helix</keyword>
<dbReference type="PANTHER" id="PTHR12135">
    <property type="entry name" value="DNA REPAIR PROTEIN XP-C / RAD4"/>
    <property type="match status" value="1"/>
</dbReference>
<keyword evidence="8" id="KW-0812">Transmembrane</keyword>
<evidence type="ECO:0000256" key="4">
    <source>
        <dbReference type="ARBA" id="ARBA00023204"/>
    </source>
</evidence>
<dbReference type="Pfam" id="PF10403">
    <property type="entry name" value="BHD_1"/>
    <property type="match status" value="1"/>
</dbReference>
<protein>
    <submittedName>
        <fullName evidence="11">Uncharacterized protein</fullName>
    </submittedName>
</protein>
<dbReference type="InterPro" id="IPR038765">
    <property type="entry name" value="Papain-like_cys_pep_sf"/>
</dbReference>
<comment type="subcellular location">
    <subcellularLocation>
        <location evidence="1">Nucleus</location>
    </subcellularLocation>
</comment>
<dbReference type="Gene3D" id="3.90.260.10">
    <property type="entry name" value="Transglutaminase-like"/>
    <property type="match status" value="1"/>
</dbReference>
<reference evidence="11 12" key="1">
    <citation type="submission" date="2020-10" db="EMBL/GenBank/DDBJ databases">
        <title>The Coptis chinensis genome and diversification of protoberbering-type alkaloids.</title>
        <authorList>
            <person name="Wang B."/>
            <person name="Shu S."/>
            <person name="Song C."/>
            <person name="Liu Y."/>
        </authorList>
    </citation>
    <scope>NUCLEOTIDE SEQUENCE [LARGE SCALE GENOMIC DNA]</scope>
    <source>
        <strain evidence="11">HL-2020</strain>
        <tissue evidence="11">Leaf</tissue>
    </source>
</reference>
<dbReference type="GO" id="GO:0006298">
    <property type="term" value="P:mismatch repair"/>
    <property type="evidence" value="ECO:0007669"/>
    <property type="project" value="TreeGrafter"/>
</dbReference>